<feature type="transmembrane region" description="Helical" evidence="1">
    <location>
        <begin position="34"/>
        <end position="60"/>
    </location>
</feature>
<sequence length="76" mass="8275">MITLLPTALWILAALCLRRNGQTRVGWALVLTGIPLLGLITLHAGPFWGFVALAAALPLLRLPLRAVRARARRALQ</sequence>
<dbReference type="RefSeq" id="WP_211784264.1">
    <property type="nucleotide sequence ID" value="NZ_CP047289.1"/>
</dbReference>
<protein>
    <submittedName>
        <fullName evidence="2">DUF2484 family protein</fullName>
    </submittedName>
</protein>
<keyword evidence="1" id="KW-0472">Membrane</keyword>
<reference evidence="2" key="1">
    <citation type="submission" date="2020-01" db="EMBL/GenBank/DDBJ databases">
        <authorList>
            <person name="Yang Y."/>
            <person name="Kwon Y.M."/>
        </authorList>
    </citation>
    <scope>NUCLEOTIDE SEQUENCE</scope>
    <source>
        <strain evidence="2">PG104</strain>
    </source>
</reference>
<dbReference type="Proteomes" id="UP000679284">
    <property type="component" value="Chromosome"/>
</dbReference>
<accession>A0A8J8MQU7</accession>
<keyword evidence="1" id="KW-0812">Transmembrane</keyword>
<gene>
    <name evidence="2" type="ORF">GR316_01235</name>
</gene>
<name>A0A8J8MQU7_9RHOB</name>
<dbReference type="Pfam" id="PF10658">
    <property type="entry name" value="DUF2484"/>
    <property type="match status" value="1"/>
</dbReference>
<keyword evidence="3" id="KW-1185">Reference proteome</keyword>
<keyword evidence="1" id="KW-1133">Transmembrane helix</keyword>
<organism evidence="2 3">
    <name type="scientific">Falsirhodobacter algicola</name>
    <dbReference type="NCBI Taxonomy" id="2692330"/>
    <lineage>
        <taxon>Bacteria</taxon>
        <taxon>Pseudomonadati</taxon>
        <taxon>Pseudomonadota</taxon>
        <taxon>Alphaproteobacteria</taxon>
        <taxon>Rhodobacterales</taxon>
        <taxon>Paracoccaceae</taxon>
        <taxon>Falsirhodobacter</taxon>
    </lineage>
</organism>
<dbReference type="KEGG" id="fap:GR316_01235"/>
<evidence type="ECO:0000256" key="1">
    <source>
        <dbReference type="SAM" id="Phobius"/>
    </source>
</evidence>
<dbReference type="InterPro" id="IPR018919">
    <property type="entry name" value="DUF2484"/>
</dbReference>
<proteinExistence type="predicted"/>
<evidence type="ECO:0000313" key="2">
    <source>
        <dbReference type="EMBL" id="QUS35015.1"/>
    </source>
</evidence>
<dbReference type="EMBL" id="CP047289">
    <property type="protein sequence ID" value="QUS35015.1"/>
    <property type="molecule type" value="Genomic_DNA"/>
</dbReference>
<dbReference type="AlphaFoldDB" id="A0A8J8MQU7"/>
<evidence type="ECO:0000313" key="3">
    <source>
        <dbReference type="Proteomes" id="UP000679284"/>
    </source>
</evidence>